<accession>A0A9J6ES11</accession>
<evidence type="ECO:0000313" key="1">
    <source>
        <dbReference type="EMBL" id="KAH8037323.1"/>
    </source>
</evidence>
<dbReference type="VEuPathDB" id="VectorBase:LOC119165110"/>
<protein>
    <submittedName>
        <fullName evidence="1">Uncharacterized protein</fullName>
    </submittedName>
</protein>
<evidence type="ECO:0000313" key="2">
    <source>
        <dbReference type="Proteomes" id="UP000821866"/>
    </source>
</evidence>
<keyword evidence="2" id="KW-1185">Reference proteome</keyword>
<dbReference type="EMBL" id="JABSTU010000002">
    <property type="protein sequence ID" value="KAH8037323.1"/>
    <property type="molecule type" value="Genomic_DNA"/>
</dbReference>
<dbReference type="AlphaFoldDB" id="A0A9J6ES11"/>
<dbReference type="VEuPathDB" id="VectorBase:LOC119180043"/>
<dbReference type="Proteomes" id="UP000821866">
    <property type="component" value="Chromosome 10"/>
</dbReference>
<reference evidence="1" key="2">
    <citation type="submission" date="2021-09" db="EMBL/GenBank/DDBJ databases">
        <authorList>
            <person name="Jia N."/>
            <person name="Wang J."/>
            <person name="Shi W."/>
            <person name="Du L."/>
            <person name="Sun Y."/>
            <person name="Zhan W."/>
            <person name="Jiang J."/>
            <person name="Wang Q."/>
            <person name="Zhang B."/>
            <person name="Ji P."/>
            <person name="Sakyi L.B."/>
            <person name="Cui X."/>
            <person name="Yuan T."/>
            <person name="Jiang B."/>
            <person name="Yang W."/>
            <person name="Lam T.T.-Y."/>
            <person name="Chang Q."/>
            <person name="Ding S."/>
            <person name="Wang X."/>
            <person name="Zhu J."/>
            <person name="Ruan X."/>
            <person name="Zhao L."/>
            <person name="Wei J."/>
            <person name="Que T."/>
            <person name="Du C."/>
            <person name="Cheng J."/>
            <person name="Dai P."/>
            <person name="Han X."/>
            <person name="Huang E."/>
            <person name="Gao Y."/>
            <person name="Liu J."/>
            <person name="Shao H."/>
            <person name="Ye R."/>
            <person name="Li L."/>
            <person name="Wei W."/>
            <person name="Wang X."/>
            <person name="Wang C."/>
            <person name="Huo Q."/>
            <person name="Li W."/>
            <person name="Guo W."/>
            <person name="Chen H."/>
            <person name="Chen S."/>
            <person name="Zhou L."/>
            <person name="Zhou L."/>
            <person name="Ni X."/>
            <person name="Tian J."/>
            <person name="Zhou Y."/>
            <person name="Sheng Y."/>
            <person name="Liu T."/>
            <person name="Pan Y."/>
            <person name="Xia L."/>
            <person name="Li J."/>
            <person name="Zhao F."/>
            <person name="Cao W."/>
        </authorList>
    </citation>
    <scope>NUCLEOTIDE SEQUENCE</scope>
    <source>
        <strain evidence="1">Rmic-2018</strain>
        <tissue evidence="1">Larvae</tissue>
    </source>
</reference>
<gene>
    <name evidence="1" type="ORF">HPB51_009878</name>
</gene>
<name>A0A9J6ES11_RHIMP</name>
<proteinExistence type="predicted"/>
<organism evidence="1 2">
    <name type="scientific">Rhipicephalus microplus</name>
    <name type="common">Cattle tick</name>
    <name type="synonym">Boophilus microplus</name>
    <dbReference type="NCBI Taxonomy" id="6941"/>
    <lineage>
        <taxon>Eukaryota</taxon>
        <taxon>Metazoa</taxon>
        <taxon>Ecdysozoa</taxon>
        <taxon>Arthropoda</taxon>
        <taxon>Chelicerata</taxon>
        <taxon>Arachnida</taxon>
        <taxon>Acari</taxon>
        <taxon>Parasitiformes</taxon>
        <taxon>Ixodida</taxon>
        <taxon>Ixodoidea</taxon>
        <taxon>Ixodidae</taxon>
        <taxon>Rhipicephalinae</taxon>
        <taxon>Rhipicephalus</taxon>
        <taxon>Boophilus</taxon>
    </lineage>
</organism>
<reference evidence="1" key="1">
    <citation type="journal article" date="2020" name="Cell">
        <title>Large-Scale Comparative Analyses of Tick Genomes Elucidate Their Genetic Diversity and Vector Capacities.</title>
        <authorList>
            <consortium name="Tick Genome and Microbiome Consortium (TIGMIC)"/>
            <person name="Jia N."/>
            <person name="Wang J."/>
            <person name="Shi W."/>
            <person name="Du L."/>
            <person name="Sun Y."/>
            <person name="Zhan W."/>
            <person name="Jiang J.F."/>
            <person name="Wang Q."/>
            <person name="Zhang B."/>
            <person name="Ji P."/>
            <person name="Bell-Sakyi L."/>
            <person name="Cui X.M."/>
            <person name="Yuan T.T."/>
            <person name="Jiang B.G."/>
            <person name="Yang W.F."/>
            <person name="Lam T.T."/>
            <person name="Chang Q.C."/>
            <person name="Ding S.J."/>
            <person name="Wang X.J."/>
            <person name="Zhu J.G."/>
            <person name="Ruan X.D."/>
            <person name="Zhao L."/>
            <person name="Wei J.T."/>
            <person name="Ye R.Z."/>
            <person name="Que T.C."/>
            <person name="Du C.H."/>
            <person name="Zhou Y.H."/>
            <person name="Cheng J.X."/>
            <person name="Dai P.F."/>
            <person name="Guo W.B."/>
            <person name="Han X.H."/>
            <person name="Huang E.J."/>
            <person name="Li L.F."/>
            <person name="Wei W."/>
            <person name="Gao Y.C."/>
            <person name="Liu J.Z."/>
            <person name="Shao H.Z."/>
            <person name="Wang X."/>
            <person name="Wang C.C."/>
            <person name="Yang T.C."/>
            <person name="Huo Q.B."/>
            <person name="Li W."/>
            <person name="Chen H.Y."/>
            <person name="Chen S.E."/>
            <person name="Zhou L.G."/>
            <person name="Ni X.B."/>
            <person name="Tian J.H."/>
            <person name="Sheng Y."/>
            <person name="Liu T."/>
            <person name="Pan Y.S."/>
            <person name="Xia L.Y."/>
            <person name="Li J."/>
            <person name="Zhao F."/>
            <person name="Cao W.C."/>
        </authorList>
    </citation>
    <scope>NUCLEOTIDE SEQUENCE</scope>
    <source>
        <strain evidence="1">Rmic-2018</strain>
    </source>
</reference>
<comment type="caution">
    <text evidence="1">The sequence shown here is derived from an EMBL/GenBank/DDBJ whole genome shotgun (WGS) entry which is preliminary data.</text>
</comment>
<sequence length="446" mass="49335">MGKERAWRRDSDTQKPTVTLHLCPFKTLSNPCTSRHRHACTYRCAAKLPKPADQAYPLLCTVGAVTESTSLPADGVCGVLFYESLYKRGLNNLTAGLGADVLRFIVLTSHYSSTTLGVSFDISPDAIATEYTRPEFDAGVDSLWQKRITHFGALSSNVDSAATTYIGKVLEMLKHVRYFLAPKQTAARHVVTAIGVSPAYPADFQGIGELIDQTFAPDIFVAVSHLSIRDDDRPDCLILPPTIYTLPDDLNLTYATTLNASIELLRGISATAAQPMLALSFTMQGRYYAPRDPAGRRTRRLGNFDVFKPCAKSHDNQTVAPGEACQDQRTTAAASYRYRAAYYAALAYDRATNTTLTFDSDRALQSKVCASKRNAVTLRYGIAVYDVEDDGWPGECSQFTLRGQFCRLCMLRRLNDFISADYTEAKSRKAACRKIHPEMIDNFKCA</sequence>